<dbReference type="FunFam" id="1.20.1250.20:FF:000090">
    <property type="entry name" value="MFS sugar transporter, putative"/>
    <property type="match status" value="1"/>
</dbReference>
<dbReference type="Pfam" id="PF00083">
    <property type="entry name" value="Sugar_tr"/>
    <property type="match status" value="1"/>
</dbReference>
<evidence type="ECO:0000256" key="1">
    <source>
        <dbReference type="ARBA" id="ARBA00004141"/>
    </source>
</evidence>
<dbReference type="InterPro" id="IPR005829">
    <property type="entry name" value="Sugar_transporter_CS"/>
</dbReference>
<proteinExistence type="inferred from homology"/>
<evidence type="ECO:0000259" key="9">
    <source>
        <dbReference type="PROSITE" id="PS50850"/>
    </source>
</evidence>
<feature type="transmembrane region" description="Helical" evidence="8">
    <location>
        <begin position="397"/>
        <end position="420"/>
    </location>
</feature>
<feature type="transmembrane region" description="Helical" evidence="8">
    <location>
        <begin position="7"/>
        <end position="34"/>
    </location>
</feature>
<dbReference type="InterPro" id="IPR003663">
    <property type="entry name" value="Sugar/inositol_transpt"/>
</dbReference>
<accession>A0A9Q0AUZ5</accession>
<evidence type="ECO:0000313" key="11">
    <source>
        <dbReference type="Proteomes" id="UP000829685"/>
    </source>
</evidence>
<evidence type="ECO:0000256" key="8">
    <source>
        <dbReference type="SAM" id="Phobius"/>
    </source>
</evidence>
<evidence type="ECO:0000256" key="2">
    <source>
        <dbReference type="ARBA" id="ARBA00010992"/>
    </source>
</evidence>
<dbReference type="PANTHER" id="PTHR48022:SF37">
    <property type="entry name" value="MAJOR FACILITATOR SUPERFAMILY (MFS) PROFILE DOMAIN-CONTAINING PROTEIN-RELATED"/>
    <property type="match status" value="1"/>
</dbReference>
<dbReference type="Proteomes" id="UP000829685">
    <property type="component" value="Unassembled WGS sequence"/>
</dbReference>
<dbReference type="NCBIfam" id="TIGR00879">
    <property type="entry name" value="SP"/>
    <property type="match status" value="1"/>
</dbReference>
<keyword evidence="4 8" id="KW-0812">Transmembrane</keyword>
<dbReference type="EMBL" id="JAFIMR010000001">
    <property type="protein sequence ID" value="KAI1881688.1"/>
    <property type="molecule type" value="Genomic_DNA"/>
</dbReference>
<dbReference type="SUPFAM" id="SSF103473">
    <property type="entry name" value="MFS general substrate transporter"/>
    <property type="match status" value="1"/>
</dbReference>
<evidence type="ECO:0000256" key="5">
    <source>
        <dbReference type="ARBA" id="ARBA00022989"/>
    </source>
</evidence>
<feature type="transmembrane region" description="Helical" evidence="8">
    <location>
        <begin position="169"/>
        <end position="190"/>
    </location>
</feature>
<dbReference type="AlphaFoldDB" id="A0A9Q0AUZ5"/>
<sequence length="503" mass="55041">MLSPHTYQFLVGIFASMGSALYGYDLGVIAGVVGSTHFNELFAPNTAQSGAVVSLFTGGAFFGAGFAGPAGDLLGRRWTIFLGAVIFILGGAVQTAAQSLSYLYAGRAFAGLGVGFLTMIIPVYQGEIAHPSIRGRVTALQQFMLGIGALMAGWITWGTNHNLLDDRQWRIPLGIQVVPAVILAALILLFPESPRWLIDHNQAEKGLATLAKLHSHGDTSDPWVQAEFAQIQEAISFDREHEAKSYKELFVHRSSFRRLFLACALQASVQMTGVSAIQYFSVNIFKQIGISTDEALKYQAINSILALLAQAACIMTIDRFGRRWPLIIGNLVNCLMFLIAAILLAVFPPTNGSGSGSAGWGFIIVTWLYNISFSYSCGPLSWIIPAEIFDTHTRSKGVSIATMTSFAFNTMIGQVTDIAIANIGGWRYFILFIVCNFTNAVFFWLVLPETRRVPLEEMNYLFTNAPWIVPGSDRSTYSADLAADLERRAEEVREKGALEVHHN</sequence>
<keyword evidence="11" id="KW-1185">Reference proteome</keyword>
<feature type="transmembrane region" description="Helical" evidence="8">
    <location>
        <begin position="324"/>
        <end position="347"/>
    </location>
</feature>
<name>A0A9Q0AUZ5_9PEZI</name>
<dbReference type="GO" id="GO:0005351">
    <property type="term" value="F:carbohydrate:proton symporter activity"/>
    <property type="evidence" value="ECO:0007669"/>
    <property type="project" value="TreeGrafter"/>
</dbReference>
<feature type="transmembrane region" description="Helical" evidence="8">
    <location>
        <begin position="359"/>
        <end position="385"/>
    </location>
</feature>
<evidence type="ECO:0000256" key="6">
    <source>
        <dbReference type="ARBA" id="ARBA00023136"/>
    </source>
</evidence>
<dbReference type="InterPro" id="IPR036259">
    <property type="entry name" value="MFS_trans_sf"/>
</dbReference>
<comment type="caution">
    <text evidence="10">The sequence shown here is derived from an EMBL/GenBank/DDBJ whole genome shotgun (WGS) entry which is preliminary data.</text>
</comment>
<dbReference type="OrthoDB" id="6612291at2759"/>
<feature type="transmembrane region" description="Helical" evidence="8">
    <location>
        <begin position="103"/>
        <end position="125"/>
    </location>
</feature>
<evidence type="ECO:0000256" key="4">
    <source>
        <dbReference type="ARBA" id="ARBA00022692"/>
    </source>
</evidence>
<reference evidence="10" key="1">
    <citation type="submission" date="2021-03" db="EMBL/GenBank/DDBJ databases">
        <title>Revisited historic fungal species revealed as producer of novel bioactive compounds through whole genome sequencing and comparative genomics.</title>
        <authorList>
            <person name="Vignolle G.A."/>
            <person name="Hochenegger N."/>
            <person name="Mach R.L."/>
            <person name="Mach-Aigner A.R."/>
            <person name="Javad Rahimi M."/>
            <person name="Salim K.A."/>
            <person name="Chan C.M."/>
            <person name="Lim L.B.L."/>
            <person name="Cai F."/>
            <person name="Druzhinina I.S."/>
            <person name="U'Ren J.M."/>
            <person name="Derntl C."/>
        </authorList>
    </citation>
    <scope>NUCLEOTIDE SEQUENCE</scope>
    <source>
        <strain evidence="10">TUCIM 5799</strain>
    </source>
</reference>
<dbReference type="InterPro" id="IPR020846">
    <property type="entry name" value="MFS_dom"/>
</dbReference>
<keyword evidence="5 8" id="KW-1133">Transmembrane helix</keyword>
<dbReference type="PANTHER" id="PTHR48022">
    <property type="entry name" value="PLASTIDIC GLUCOSE TRANSPORTER 4"/>
    <property type="match status" value="1"/>
</dbReference>
<comment type="subcellular location">
    <subcellularLocation>
        <location evidence="1">Membrane</location>
        <topology evidence="1">Multi-pass membrane protein</topology>
    </subcellularLocation>
</comment>
<feature type="transmembrane region" description="Helical" evidence="8">
    <location>
        <begin position="137"/>
        <end position="157"/>
    </location>
</feature>
<keyword evidence="3 7" id="KW-0813">Transport</keyword>
<dbReference type="GO" id="GO:0016020">
    <property type="term" value="C:membrane"/>
    <property type="evidence" value="ECO:0007669"/>
    <property type="project" value="UniProtKB-SubCell"/>
</dbReference>
<evidence type="ECO:0000256" key="7">
    <source>
        <dbReference type="RuleBase" id="RU003346"/>
    </source>
</evidence>
<feature type="transmembrane region" description="Helical" evidence="8">
    <location>
        <begin position="426"/>
        <end position="447"/>
    </location>
</feature>
<dbReference type="InterPro" id="IPR005828">
    <property type="entry name" value="MFS_sugar_transport-like"/>
</dbReference>
<keyword evidence="6 8" id="KW-0472">Membrane</keyword>
<evidence type="ECO:0000256" key="3">
    <source>
        <dbReference type="ARBA" id="ARBA00022448"/>
    </source>
</evidence>
<organism evidence="10 11">
    <name type="scientific">Neoarthrinium moseri</name>
    <dbReference type="NCBI Taxonomy" id="1658444"/>
    <lineage>
        <taxon>Eukaryota</taxon>
        <taxon>Fungi</taxon>
        <taxon>Dikarya</taxon>
        <taxon>Ascomycota</taxon>
        <taxon>Pezizomycotina</taxon>
        <taxon>Sordariomycetes</taxon>
        <taxon>Xylariomycetidae</taxon>
        <taxon>Amphisphaeriales</taxon>
        <taxon>Apiosporaceae</taxon>
        <taxon>Neoarthrinium</taxon>
    </lineage>
</organism>
<dbReference type="PROSITE" id="PS50850">
    <property type="entry name" value="MFS"/>
    <property type="match status" value="1"/>
</dbReference>
<feature type="transmembrane region" description="Helical" evidence="8">
    <location>
        <begin position="78"/>
        <end position="97"/>
    </location>
</feature>
<gene>
    <name evidence="10" type="ORF">JX265_000514</name>
</gene>
<dbReference type="InterPro" id="IPR050360">
    <property type="entry name" value="MFS_Sugar_Transporters"/>
</dbReference>
<comment type="similarity">
    <text evidence="2 7">Belongs to the major facilitator superfamily. Sugar transporter (TC 2.A.1.1) family.</text>
</comment>
<dbReference type="Gene3D" id="1.20.1250.20">
    <property type="entry name" value="MFS general substrate transporter like domains"/>
    <property type="match status" value="1"/>
</dbReference>
<evidence type="ECO:0000313" key="10">
    <source>
        <dbReference type="EMBL" id="KAI1881688.1"/>
    </source>
</evidence>
<protein>
    <recommendedName>
        <fullName evidence="9">Major facilitator superfamily (MFS) profile domain-containing protein</fullName>
    </recommendedName>
</protein>
<dbReference type="PROSITE" id="PS00217">
    <property type="entry name" value="SUGAR_TRANSPORT_2"/>
    <property type="match status" value="1"/>
</dbReference>
<dbReference type="PRINTS" id="PR00171">
    <property type="entry name" value="SUGRTRNSPORT"/>
</dbReference>
<feature type="transmembrane region" description="Helical" evidence="8">
    <location>
        <begin position="46"/>
        <end position="66"/>
    </location>
</feature>
<feature type="domain" description="Major facilitator superfamily (MFS) profile" evidence="9">
    <location>
        <begin position="11"/>
        <end position="451"/>
    </location>
</feature>